<evidence type="ECO:0000313" key="2">
    <source>
        <dbReference type="Proteomes" id="UP000824890"/>
    </source>
</evidence>
<feature type="non-terminal residue" evidence="1">
    <location>
        <position position="100"/>
    </location>
</feature>
<name>A0ABQ7Z407_BRANA</name>
<evidence type="ECO:0000313" key="1">
    <source>
        <dbReference type="EMBL" id="KAH0874837.1"/>
    </source>
</evidence>
<comment type="caution">
    <text evidence="1">The sequence shown here is derived from an EMBL/GenBank/DDBJ whole genome shotgun (WGS) entry which is preliminary data.</text>
</comment>
<gene>
    <name evidence="1" type="ORF">HID58_072199</name>
</gene>
<organism evidence="1 2">
    <name type="scientific">Brassica napus</name>
    <name type="common">Rape</name>
    <dbReference type="NCBI Taxonomy" id="3708"/>
    <lineage>
        <taxon>Eukaryota</taxon>
        <taxon>Viridiplantae</taxon>
        <taxon>Streptophyta</taxon>
        <taxon>Embryophyta</taxon>
        <taxon>Tracheophyta</taxon>
        <taxon>Spermatophyta</taxon>
        <taxon>Magnoliopsida</taxon>
        <taxon>eudicotyledons</taxon>
        <taxon>Gunneridae</taxon>
        <taxon>Pentapetalae</taxon>
        <taxon>rosids</taxon>
        <taxon>malvids</taxon>
        <taxon>Brassicales</taxon>
        <taxon>Brassicaceae</taxon>
        <taxon>Brassiceae</taxon>
        <taxon>Brassica</taxon>
    </lineage>
</organism>
<keyword evidence="2" id="KW-1185">Reference proteome</keyword>
<accession>A0ABQ7Z407</accession>
<dbReference type="EMBL" id="JAGKQM010000016">
    <property type="protein sequence ID" value="KAH0874837.1"/>
    <property type="molecule type" value="Genomic_DNA"/>
</dbReference>
<protein>
    <submittedName>
        <fullName evidence="1">Uncharacterized protein</fullName>
    </submittedName>
</protein>
<reference evidence="1 2" key="1">
    <citation type="submission" date="2021-05" db="EMBL/GenBank/DDBJ databases">
        <title>Genome Assembly of Synthetic Allotetraploid Brassica napus Reveals Homoeologous Exchanges between Subgenomes.</title>
        <authorList>
            <person name="Davis J.T."/>
        </authorList>
    </citation>
    <scope>NUCLEOTIDE SEQUENCE [LARGE SCALE GENOMIC DNA]</scope>
    <source>
        <strain evidence="2">cv. Da-Ae</strain>
        <tissue evidence="1">Seedling</tissue>
    </source>
</reference>
<sequence>EDKLLNYRAQEDIGRLKISVNDRKSRPLAAPSRIFTLVNQGKAPPYSALHQTVLISLPLSMALSTFSFQCLNSNRLSFQTSLDAVISKPFVDFPESSFTE</sequence>
<feature type="non-terminal residue" evidence="1">
    <location>
        <position position="1"/>
    </location>
</feature>
<dbReference type="Proteomes" id="UP000824890">
    <property type="component" value="Unassembled WGS sequence"/>
</dbReference>
<proteinExistence type="predicted"/>